<feature type="region of interest" description="Disordered" evidence="1">
    <location>
        <begin position="1"/>
        <end position="20"/>
    </location>
</feature>
<sequence>MESEAQRTVSSPPSTPSVLDDNKISSAMVYVFHSMLYASTTHAFHQRSPSASSFTERPRPSTSCKRRSPMWKDSSAEAHLNIIPALVNALSLGVCCVDPSSVMKKQQSIIVGLSTDYVDLDSRVLPTFRCIPESTSAALEYCHLTVVSPNL</sequence>
<feature type="region of interest" description="Disordered" evidence="1">
    <location>
        <begin position="48"/>
        <end position="70"/>
    </location>
</feature>
<protein>
    <submittedName>
        <fullName evidence="2">Uncharacterized protein</fullName>
    </submittedName>
</protein>
<dbReference type="EMBL" id="CACVBM020001285">
    <property type="protein sequence ID" value="CAA7043748.1"/>
    <property type="molecule type" value="Genomic_DNA"/>
</dbReference>
<evidence type="ECO:0000256" key="1">
    <source>
        <dbReference type="SAM" id="MobiDB-lite"/>
    </source>
</evidence>
<feature type="compositionally biased region" description="Low complexity" evidence="1">
    <location>
        <begin position="8"/>
        <end position="18"/>
    </location>
</feature>
<evidence type="ECO:0000313" key="3">
    <source>
        <dbReference type="Proteomes" id="UP000467841"/>
    </source>
</evidence>
<keyword evidence="3" id="KW-1185">Reference proteome</keyword>
<gene>
    <name evidence="2" type="ORF">MERR_LOCUS30983</name>
</gene>
<reference evidence="2" key="1">
    <citation type="submission" date="2020-01" db="EMBL/GenBank/DDBJ databases">
        <authorList>
            <person name="Mishra B."/>
        </authorList>
    </citation>
    <scope>NUCLEOTIDE SEQUENCE [LARGE SCALE GENOMIC DNA]</scope>
</reference>
<feature type="compositionally biased region" description="Polar residues" evidence="1">
    <location>
        <begin position="48"/>
        <end position="63"/>
    </location>
</feature>
<name>A0A6D2JV61_9BRAS</name>
<comment type="caution">
    <text evidence="2">The sequence shown here is derived from an EMBL/GenBank/DDBJ whole genome shotgun (WGS) entry which is preliminary data.</text>
</comment>
<accession>A0A6D2JV61</accession>
<proteinExistence type="predicted"/>
<evidence type="ECO:0000313" key="2">
    <source>
        <dbReference type="EMBL" id="CAA7043748.1"/>
    </source>
</evidence>
<dbReference type="AlphaFoldDB" id="A0A6D2JV61"/>
<organism evidence="2 3">
    <name type="scientific">Microthlaspi erraticum</name>
    <dbReference type="NCBI Taxonomy" id="1685480"/>
    <lineage>
        <taxon>Eukaryota</taxon>
        <taxon>Viridiplantae</taxon>
        <taxon>Streptophyta</taxon>
        <taxon>Embryophyta</taxon>
        <taxon>Tracheophyta</taxon>
        <taxon>Spermatophyta</taxon>
        <taxon>Magnoliopsida</taxon>
        <taxon>eudicotyledons</taxon>
        <taxon>Gunneridae</taxon>
        <taxon>Pentapetalae</taxon>
        <taxon>rosids</taxon>
        <taxon>malvids</taxon>
        <taxon>Brassicales</taxon>
        <taxon>Brassicaceae</taxon>
        <taxon>Coluteocarpeae</taxon>
        <taxon>Microthlaspi</taxon>
    </lineage>
</organism>
<dbReference type="Proteomes" id="UP000467841">
    <property type="component" value="Unassembled WGS sequence"/>
</dbReference>